<dbReference type="Proteomes" id="UP000095237">
    <property type="component" value="Unassembled WGS sequence"/>
</dbReference>
<comment type="caution">
    <text evidence="1">The sequence shown here is derived from an EMBL/GenBank/DDBJ whole genome shotgun (WGS) entry which is preliminary data.</text>
</comment>
<protein>
    <submittedName>
        <fullName evidence="1">Uncharacterized protein</fullName>
    </submittedName>
</protein>
<reference evidence="1 2" key="1">
    <citation type="submission" date="2015-11" db="EMBL/GenBank/DDBJ databases">
        <title>Evidence for parallel genomic evolution in an endosymbiosis of termite gut flagellates.</title>
        <authorList>
            <person name="Zheng H."/>
        </authorList>
    </citation>
    <scope>NUCLEOTIDE SEQUENCE [LARGE SCALE GENOMIC DNA]</scope>
    <source>
        <strain evidence="1 2">CET450</strain>
    </source>
</reference>
<gene>
    <name evidence="1" type="ORF">ATZ36_17075</name>
</gene>
<dbReference type="Gene3D" id="3.40.50.10490">
    <property type="entry name" value="Glucose-6-phosphate isomerase like protein, domain 1"/>
    <property type="match status" value="1"/>
</dbReference>
<organism evidence="1 2">
    <name type="scientific">Endomicrobium trichonymphae</name>
    <dbReference type="NCBI Taxonomy" id="1408204"/>
    <lineage>
        <taxon>Bacteria</taxon>
        <taxon>Pseudomonadati</taxon>
        <taxon>Elusimicrobiota</taxon>
        <taxon>Endomicrobiia</taxon>
        <taxon>Endomicrobiales</taxon>
        <taxon>Endomicrobiaceae</taxon>
        <taxon>Candidatus Endomicrobiellum</taxon>
    </lineage>
</organism>
<name>A0A1E5IL59_ENDTX</name>
<proteinExistence type="predicted"/>
<evidence type="ECO:0000313" key="2">
    <source>
        <dbReference type="Proteomes" id="UP000095237"/>
    </source>
</evidence>
<dbReference type="AlphaFoldDB" id="A0A1E5IL59"/>
<accession>A0A1E5IL59</accession>
<sequence length="61" mass="6804">MLQIKLLKHTKIRKNIICGNEGFTSDTLHFAAEMVAGFEKTDRPRSSIALSENTSIVSLKI</sequence>
<keyword evidence="2" id="KW-1185">Reference proteome</keyword>
<dbReference type="EMBL" id="LNVX01000291">
    <property type="protein sequence ID" value="OEG70688.1"/>
    <property type="molecule type" value="Genomic_DNA"/>
</dbReference>
<evidence type="ECO:0000313" key="1">
    <source>
        <dbReference type="EMBL" id="OEG70688.1"/>
    </source>
</evidence>